<dbReference type="OrthoDB" id="5500612at2"/>
<feature type="domain" description="SbsA Ig-like" evidence="3">
    <location>
        <begin position="348"/>
        <end position="457"/>
    </location>
</feature>
<feature type="domain" description="Secretion system C-terminal sorting" evidence="4">
    <location>
        <begin position="1044"/>
        <end position="1115"/>
    </location>
</feature>
<reference evidence="5 6" key="1">
    <citation type="submission" date="2018-06" db="EMBL/GenBank/DDBJ databases">
        <title>Genomic Encyclopedia of Archaeal and Bacterial Type Strains, Phase II (KMG-II): from individual species to whole genera.</title>
        <authorList>
            <person name="Goeker M."/>
        </authorList>
    </citation>
    <scope>NUCLEOTIDE SEQUENCE [LARGE SCALE GENOMIC DNA]</scope>
    <source>
        <strain evidence="5 6">DSM 23241</strain>
    </source>
</reference>
<evidence type="ECO:0000256" key="2">
    <source>
        <dbReference type="SAM" id="SignalP"/>
    </source>
</evidence>
<feature type="domain" description="SbsA Ig-like" evidence="3">
    <location>
        <begin position="237"/>
        <end position="344"/>
    </location>
</feature>
<sequence>MGKFYTKKFFLLGLLAFLMISAKAQVFLGTSPFIQNFDTIGTNGLPNGFTVRTGATNTALGTPVSLTTTATSWFSTSGRFSNYASATGLTASTPATTQNTTVNRALGVRQTGSFGDPGAAFVFQAVNTKGKKDFALSFNLQSLDTSSPRSTTFLVQYAKGTNPNSFTTVTTSPTPLVTGGGKFFDTLVNVNFGSALDDINDTVWIRIVTLSASTGSSNRATSAIDNFNLSWNEIPADTIPPVDTLLIPANGATGFSSVLPLKIYFSEPVVANSGNLYITDVTDNVTDTVKVDSSIISISGNLVTINATLQPLKHYAVGIDAGAFTDFSNNPYAGKNATNWQFSTASNDTIPPIVTSLSPANGATNVPIKPNFSIKFNEGVALGLGAIHIKQVSNDSLVQLIWLNTATVKDSTIQFSAIENLKFSTKYYVKITDTAFQDLSGNYFAGFNDSTHWSFTTQSPNYFFSLNNCSNGLPDGFTQYNAAGDSTWNCTIYGYQGNGIQINGYGGGGAQLNDDWLISPPLDLTSFTYPLLQFYNRTKYNGPQLKLLVSTNYSGSGNPALATWTEINGHFPPINSDTWTKCDSINLTNFKSTNTYIAWHYASSPTDGAARTTLDNITVYNSSQIPQPSISVQPNDLFFGYTAPGSNTAGKAIQFTVIDANSNLTITAPAQFQVSKDSSTYANSIQYTPTELAQPNVKAFVRFAPNQSNLEFSGQVNFAIGAVNKNFTRVYGNTINRSNTIDIVNWNIEWFGSSGFGPTNKDLQENNVKKILRYLDADIYALIEVVDTMRFRRLVDSLGSNWGYTISPFCTNASTPSGGNWLSGQKMALVYKKDMVKNVTGRGFMLTSPTAYSNWATGRVPYLVTADVTKNGVTKTINFFIIHAKSGSTSSDYDRRYAGVKEMKDSLDAGFSNSNVMILGDYNDDLVSTISTGSGPVSSWDPILKDSVGTKFYKALTLPLDYQGYASTIDYPGMIDHNIISSSLVSSFINNSAKVRTDVTSVVPDYLSNNTSDHYPIYVRFNFGTATAVTPVNNDPNLLTLLGNPVHQQIRFMFNKNVNGRLQIQLMDLNGQMLQNQIAEQVTKGQVISLPVQSLPAGTYMLRVAHKDGTTVKQILKY</sequence>
<keyword evidence="6" id="KW-1185">Reference proteome</keyword>
<dbReference type="InterPro" id="IPR026444">
    <property type="entry name" value="Secre_tail"/>
</dbReference>
<dbReference type="Proteomes" id="UP000249720">
    <property type="component" value="Unassembled WGS sequence"/>
</dbReference>
<dbReference type="Pfam" id="PF18962">
    <property type="entry name" value="Por_Secre_tail"/>
    <property type="match status" value="1"/>
</dbReference>
<evidence type="ECO:0000256" key="1">
    <source>
        <dbReference type="ARBA" id="ARBA00022729"/>
    </source>
</evidence>
<evidence type="ECO:0000313" key="6">
    <source>
        <dbReference type="Proteomes" id="UP000249720"/>
    </source>
</evidence>
<gene>
    <name evidence="5" type="ORF">LX80_00851</name>
</gene>
<protein>
    <submittedName>
        <fullName evidence="5">Putative secreted protein (Por secretion system target)</fullName>
    </submittedName>
</protein>
<dbReference type="InterPro" id="IPR036691">
    <property type="entry name" value="Endo/exonu/phosph_ase_sf"/>
</dbReference>
<feature type="signal peptide" evidence="2">
    <location>
        <begin position="1"/>
        <end position="24"/>
    </location>
</feature>
<dbReference type="SUPFAM" id="SSF56219">
    <property type="entry name" value="DNase I-like"/>
    <property type="match status" value="1"/>
</dbReference>
<evidence type="ECO:0000259" key="4">
    <source>
        <dbReference type="Pfam" id="PF18962"/>
    </source>
</evidence>
<evidence type="ECO:0000259" key="3">
    <source>
        <dbReference type="Pfam" id="PF13205"/>
    </source>
</evidence>
<feature type="chain" id="PRO_5015877681" evidence="2">
    <location>
        <begin position="25"/>
        <end position="1118"/>
    </location>
</feature>
<dbReference type="Gene3D" id="3.60.10.10">
    <property type="entry name" value="Endonuclease/exonuclease/phosphatase"/>
    <property type="match status" value="1"/>
</dbReference>
<evidence type="ECO:0000313" key="5">
    <source>
        <dbReference type="EMBL" id="PZX64653.1"/>
    </source>
</evidence>
<accession>A0A2W7RVC1</accession>
<dbReference type="AlphaFoldDB" id="A0A2W7RVC1"/>
<proteinExistence type="predicted"/>
<organism evidence="5 6">
    <name type="scientific">Hydrotalea sandarakina</name>
    <dbReference type="NCBI Taxonomy" id="1004304"/>
    <lineage>
        <taxon>Bacteria</taxon>
        <taxon>Pseudomonadati</taxon>
        <taxon>Bacteroidota</taxon>
        <taxon>Chitinophagia</taxon>
        <taxon>Chitinophagales</taxon>
        <taxon>Chitinophagaceae</taxon>
        <taxon>Hydrotalea</taxon>
    </lineage>
</organism>
<keyword evidence="1 2" id="KW-0732">Signal</keyword>
<comment type="caution">
    <text evidence="5">The sequence shown here is derived from an EMBL/GenBank/DDBJ whole genome shotgun (WGS) entry which is preliminary data.</text>
</comment>
<dbReference type="EMBL" id="QKZV01000002">
    <property type="protein sequence ID" value="PZX64653.1"/>
    <property type="molecule type" value="Genomic_DNA"/>
</dbReference>
<dbReference type="NCBIfam" id="TIGR04183">
    <property type="entry name" value="Por_Secre_tail"/>
    <property type="match status" value="1"/>
</dbReference>
<dbReference type="Pfam" id="PF13205">
    <property type="entry name" value="Big_5"/>
    <property type="match status" value="2"/>
</dbReference>
<name>A0A2W7RVC1_9BACT</name>
<dbReference type="RefSeq" id="WP_111293808.1">
    <property type="nucleotide sequence ID" value="NZ_QKZV01000002.1"/>
</dbReference>
<dbReference type="InterPro" id="IPR032812">
    <property type="entry name" value="SbsA_Ig"/>
</dbReference>